<evidence type="ECO:0000256" key="4">
    <source>
        <dbReference type="PROSITE-ProRule" id="PRU00601"/>
    </source>
</evidence>
<accession>A0A9W7KVB2</accession>
<evidence type="ECO:0000313" key="7">
    <source>
        <dbReference type="EMBL" id="GMI12874.1"/>
    </source>
</evidence>
<dbReference type="InterPro" id="IPR052604">
    <property type="entry name" value="Mito_Tim_assembly_helper"/>
</dbReference>
<dbReference type="Proteomes" id="UP001165122">
    <property type="component" value="Unassembled WGS sequence"/>
</dbReference>
<dbReference type="SUPFAM" id="SSF161219">
    <property type="entry name" value="CHY zinc finger-like"/>
    <property type="match status" value="1"/>
</dbReference>
<dbReference type="GO" id="GO:0045041">
    <property type="term" value="P:protein import into mitochondrial intermembrane space"/>
    <property type="evidence" value="ECO:0007669"/>
    <property type="project" value="TreeGrafter"/>
</dbReference>
<feature type="compositionally biased region" description="Basic and acidic residues" evidence="5">
    <location>
        <begin position="132"/>
        <end position="143"/>
    </location>
</feature>
<keyword evidence="2 4" id="KW-0863">Zinc-finger</keyword>
<dbReference type="PROSITE" id="PS51266">
    <property type="entry name" value="ZF_CHY"/>
    <property type="match status" value="1"/>
</dbReference>
<keyword evidence="3" id="KW-0862">Zinc</keyword>
<evidence type="ECO:0000259" key="6">
    <source>
        <dbReference type="PROSITE" id="PS51266"/>
    </source>
</evidence>
<dbReference type="PANTHER" id="PTHR28082">
    <property type="entry name" value="ZINC FINGER PROTEIN"/>
    <property type="match status" value="1"/>
</dbReference>
<name>A0A9W7KVB2_9STRA</name>
<evidence type="ECO:0000256" key="3">
    <source>
        <dbReference type="ARBA" id="ARBA00022833"/>
    </source>
</evidence>
<comment type="caution">
    <text evidence="7">The sequence shown here is derived from an EMBL/GenBank/DDBJ whole genome shotgun (WGS) entry which is preliminary data.</text>
</comment>
<dbReference type="OrthoDB" id="411372at2759"/>
<keyword evidence="1" id="KW-0479">Metal-binding</keyword>
<evidence type="ECO:0000256" key="2">
    <source>
        <dbReference type="ARBA" id="ARBA00022771"/>
    </source>
</evidence>
<feature type="compositionally biased region" description="Basic and acidic residues" evidence="5">
    <location>
        <begin position="159"/>
        <end position="175"/>
    </location>
</feature>
<dbReference type="GO" id="GO:0005758">
    <property type="term" value="C:mitochondrial intermembrane space"/>
    <property type="evidence" value="ECO:0007669"/>
    <property type="project" value="TreeGrafter"/>
</dbReference>
<feature type="region of interest" description="Disordered" evidence="5">
    <location>
        <begin position="112"/>
        <end position="193"/>
    </location>
</feature>
<dbReference type="GO" id="GO:0008270">
    <property type="term" value="F:zinc ion binding"/>
    <property type="evidence" value="ECO:0007669"/>
    <property type="project" value="UniProtKB-KW"/>
</dbReference>
<evidence type="ECO:0000313" key="8">
    <source>
        <dbReference type="Proteomes" id="UP001165122"/>
    </source>
</evidence>
<dbReference type="EMBL" id="BRXW01000182">
    <property type="protein sequence ID" value="GMI12874.1"/>
    <property type="molecule type" value="Genomic_DNA"/>
</dbReference>
<proteinExistence type="predicted"/>
<feature type="domain" description="CHY-type" evidence="6">
    <location>
        <begin position="1"/>
        <end position="72"/>
    </location>
</feature>
<evidence type="ECO:0000256" key="5">
    <source>
        <dbReference type="SAM" id="MobiDB-lite"/>
    </source>
</evidence>
<keyword evidence="8" id="KW-1185">Reference proteome</keyword>
<protein>
    <recommendedName>
        <fullName evidence="6">CHY-type domain-containing protein</fullName>
    </recommendedName>
</protein>
<gene>
    <name evidence="7" type="ORF">TrLO_g3684</name>
</gene>
<feature type="compositionally biased region" description="Basic residues" evidence="5">
    <location>
        <begin position="144"/>
        <end position="158"/>
    </location>
</feature>
<dbReference type="Pfam" id="PF05495">
    <property type="entry name" value="zf-CHY"/>
    <property type="match status" value="1"/>
</dbReference>
<evidence type="ECO:0000256" key="1">
    <source>
        <dbReference type="ARBA" id="ARBA00022723"/>
    </source>
</evidence>
<feature type="compositionally biased region" description="Acidic residues" evidence="5">
    <location>
        <begin position="121"/>
        <end position="131"/>
    </location>
</feature>
<dbReference type="InterPro" id="IPR008913">
    <property type="entry name" value="Znf_CHY"/>
</dbReference>
<reference evidence="8" key="1">
    <citation type="journal article" date="2023" name="Commun. Biol.">
        <title>Genome analysis of Parmales, the sister group of diatoms, reveals the evolutionary specialization of diatoms from phago-mixotrophs to photoautotrophs.</title>
        <authorList>
            <person name="Ban H."/>
            <person name="Sato S."/>
            <person name="Yoshikawa S."/>
            <person name="Yamada K."/>
            <person name="Nakamura Y."/>
            <person name="Ichinomiya M."/>
            <person name="Sato N."/>
            <person name="Blanc-Mathieu R."/>
            <person name="Endo H."/>
            <person name="Kuwata A."/>
            <person name="Ogata H."/>
        </authorList>
    </citation>
    <scope>NUCLEOTIDE SEQUENCE [LARGE SCALE GENOMIC DNA]</scope>
    <source>
        <strain evidence="8">NIES 3700</strain>
    </source>
</reference>
<dbReference type="AlphaFoldDB" id="A0A9W7KVB2"/>
<dbReference type="PANTHER" id="PTHR28082:SF2">
    <property type="entry name" value="CHY-TYPE DOMAIN-CONTAINING PROTEIN"/>
    <property type="match status" value="1"/>
</dbReference>
<dbReference type="InterPro" id="IPR037274">
    <property type="entry name" value="Znf_CHY_sf"/>
</dbReference>
<sequence>MPCKHVLNSTVSIRAPCCLKWFECFECHDEFMDHPMSTSPVLTLACLCCRMLFKKDLALFGDQDEVCPHCEQRWIKPGETNEGFLFGMFQEEFDRSIAFGCERSRGIKSTSELDKIGHINDDEESLQEDEESGNKRQEMEERRKKMMRLKGKKKGKKSPSKEQHEEKEEEQKEQEQEQEQEQDNPINSDPVVS</sequence>
<organism evidence="7 8">
    <name type="scientific">Triparma laevis f. longispina</name>
    <dbReference type="NCBI Taxonomy" id="1714387"/>
    <lineage>
        <taxon>Eukaryota</taxon>
        <taxon>Sar</taxon>
        <taxon>Stramenopiles</taxon>
        <taxon>Ochrophyta</taxon>
        <taxon>Bolidophyceae</taxon>
        <taxon>Parmales</taxon>
        <taxon>Triparmaceae</taxon>
        <taxon>Triparma</taxon>
    </lineage>
</organism>